<comment type="caution">
    <text evidence="1">The sequence shown here is derived from an EMBL/GenBank/DDBJ whole genome shotgun (WGS) entry which is preliminary data.</text>
</comment>
<protein>
    <submittedName>
        <fullName evidence="1">Dimethylpropiothetin dethiomethylase</fullName>
        <ecNumber evidence="1">4.4.1.3</ecNumber>
    </submittedName>
</protein>
<dbReference type="Proteomes" id="UP000553766">
    <property type="component" value="Unassembled WGS sequence"/>
</dbReference>
<dbReference type="EMBL" id="JACIJS010000004">
    <property type="protein sequence ID" value="MBB5515651.1"/>
    <property type="molecule type" value="Genomic_DNA"/>
</dbReference>
<keyword evidence="1" id="KW-0808">Transferase</keyword>
<evidence type="ECO:0000313" key="2">
    <source>
        <dbReference type="Proteomes" id="UP000553766"/>
    </source>
</evidence>
<name>A0A840WM66_9RHOB</name>
<dbReference type="RefSeq" id="WP_184010515.1">
    <property type="nucleotide sequence ID" value="NZ_JACIJS010000004.1"/>
</dbReference>
<organism evidence="1 2">
    <name type="scientific">Rubricella aquisinus</name>
    <dbReference type="NCBI Taxonomy" id="2028108"/>
    <lineage>
        <taxon>Bacteria</taxon>
        <taxon>Pseudomonadati</taxon>
        <taxon>Pseudomonadota</taxon>
        <taxon>Alphaproteobacteria</taxon>
        <taxon>Rhodobacterales</taxon>
        <taxon>Paracoccaceae</taxon>
        <taxon>Rubricella</taxon>
    </lineage>
</organism>
<accession>A0A840WM66</accession>
<proteinExistence type="predicted"/>
<dbReference type="GO" id="GO:0032259">
    <property type="term" value="P:methylation"/>
    <property type="evidence" value="ECO:0007669"/>
    <property type="project" value="UniProtKB-KW"/>
</dbReference>
<keyword evidence="1" id="KW-0456">Lyase</keyword>
<keyword evidence="2" id="KW-1185">Reference proteome</keyword>
<dbReference type="SUPFAM" id="SSF51182">
    <property type="entry name" value="RmlC-like cupins"/>
    <property type="match status" value="1"/>
</dbReference>
<dbReference type="GO" id="GO:0008168">
    <property type="term" value="F:methyltransferase activity"/>
    <property type="evidence" value="ECO:0007669"/>
    <property type="project" value="UniProtKB-KW"/>
</dbReference>
<evidence type="ECO:0000313" key="1">
    <source>
        <dbReference type="EMBL" id="MBB5515651.1"/>
    </source>
</evidence>
<sequence length="221" mass="25017">MEARRLNDCPDWRYLLVEFYEMYRRGRAGGSAKIRAHQRVVREAVSKVMADNPVVQPQPREDKPVTAHLKRALDQGRRETTQSMIRAIESVQDDLSWLYGYEKVPRGLSQKFAYAEFVGPQGPVVSDRVILGLVLFAPKCTYPAHSHDGLTESYFTLSGAVSENDDGVFAPGSMIFNPPGRMHRLTTGDNEPTLLAYAWHGAHDKLVAQKMVFTRRKKEQP</sequence>
<dbReference type="EC" id="4.4.1.3" evidence="1"/>
<gene>
    <name evidence="1" type="ORF">FHS89_001663</name>
</gene>
<dbReference type="Pfam" id="PF16867">
    <property type="entry name" value="DMSP_lyase"/>
    <property type="match status" value="1"/>
</dbReference>
<dbReference type="Gene3D" id="2.60.120.10">
    <property type="entry name" value="Jelly Rolls"/>
    <property type="match status" value="1"/>
</dbReference>
<dbReference type="InterPro" id="IPR031723">
    <property type="entry name" value="DMSP_lyase"/>
</dbReference>
<dbReference type="GO" id="GO:0047869">
    <property type="term" value="F:dimethylpropiothetin dethiomethylase activity"/>
    <property type="evidence" value="ECO:0007669"/>
    <property type="project" value="UniProtKB-EC"/>
</dbReference>
<reference evidence="1 2" key="1">
    <citation type="submission" date="2020-08" db="EMBL/GenBank/DDBJ databases">
        <title>Genomic Encyclopedia of Type Strains, Phase IV (KMG-IV): sequencing the most valuable type-strain genomes for metagenomic binning, comparative biology and taxonomic classification.</title>
        <authorList>
            <person name="Goeker M."/>
        </authorList>
    </citation>
    <scope>NUCLEOTIDE SEQUENCE [LARGE SCALE GENOMIC DNA]</scope>
    <source>
        <strain evidence="1 2">DSM 103377</strain>
    </source>
</reference>
<dbReference type="InterPro" id="IPR014710">
    <property type="entry name" value="RmlC-like_jellyroll"/>
</dbReference>
<keyword evidence="1" id="KW-0489">Methyltransferase</keyword>
<dbReference type="InterPro" id="IPR011051">
    <property type="entry name" value="RmlC_Cupin_sf"/>
</dbReference>
<dbReference type="AlphaFoldDB" id="A0A840WM66"/>